<organism evidence="1 2">
    <name type="scientific">Heterodermia speciosa</name>
    <dbReference type="NCBI Taxonomy" id="116794"/>
    <lineage>
        <taxon>Eukaryota</taxon>
        <taxon>Fungi</taxon>
        <taxon>Dikarya</taxon>
        <taxon>Ascomycota</taxon>
        <taxon>Pezizomycotina</taxon>
        <taxon>Lecanoromycetes</taxon>
        <taxon>OSLEUM clade</taxon>
        <taxon>Lecanoromycetidae</taxon>
        <taxon>Caliciales</taxon>
        <taxon>Physciaceae</taxon>
        <taxon>Heterodermia</taxon>
    </lineage>
</organism>
<comment type="caution">
    <text evidence="1">The sequence shown here is derived from an EMBL/GenBank/DDBJ whole genome shotgun (WGS) entry which is preliminary data.</text>
</comment>
<sequence>MALQYSSDYPPLVIGPSIPEFFETFYQISDTPDAHERYADAFTEDALLIMAKILALRHSMWAAVKSRSHNPIKVFPFGANSKELMLYGTVEYVFKDESKEKATKDWAGRAKLRKDGDHGWKLEEYQVYLDTAS</sequence>
<dbReference type="PANTHER" id="PTHR39401:SF1">
    <property type="entry name" value="SNOAL-LIKE DOMAIN-CONTAINING PROTEIN"/>
    <property type="match status" value="1"/>
</dbReference>
<dbReference type="InterPro" id="IPR032710">
    <property type="entry name" value="NTF2-like_dom_sf"/>
</dbReference>
<protein>
    <recommendedName>
        <fullName evidence="3">SnoaL-like domain-containing protein</fullName>
    </recommendedName>
</protein>
<dbReference type="OrthoDB" id="3468019at2759"/>
<proteinExistence type="predicted"/>
<evidence type="ECO:0000313" key="2">
    <source>
        <dbReference type="Proteomes" id="UP000664521"/>
    </source>
</evidence>
<accession>A0A8H3HZQ7</accession>
<reference evidence="1" key="1">
    <citation type="submission" date="2021-03" db="EMBL/GenBank/DDBJ databases">
        <authorList>
            <person name="Tagirdzhanova G."/>
        </authorList>
    </citation>
    <scope>NUCLEOTIDE SEQUENCE</scope>
</reference>
<dbReference type="PANTHER" id="PTHR39401">
    <property type="entry name" value="SNOAL-LIKE DOMAIN-CONTAINING PROTEIN"/>
    <property type="match status" value="1"/>
</dbReference>
<evidence type="ECO:0000313" key="1">
    <source>
        <dbReference type="EMBL" id="CAF9909247.1"/>
    </source>
</evidence>
<dbReference type="EMBL" id="CAJPDS010000007">
    <property type="protein sequence ID" value="CAF9909247.1"/>
    <property type="molecule type" value="Genomic_DNA"/>
</dbReference>
<dbReference type="Proteomes" id="UP000664521">
    <property type="component" value="Unassembled WGS sequence"/>
</dbReference>
<dbReference type="AlphaFoldDB" id="A0A8H3HZQ7"/>
<gene>
    <name evidence="1" type="ORF">HETSPECPRED_008893</name>
</gene>
<keyword evidence="2" id="KW-1185">Reference proteome</keyword>
<evidence type="ECO:0008006" key="3">
    <source>
        <dbReference type="Google" id="ProtNLM"/>
    </source>
</evidence>
<dbReference type="SUPFAM" id="SSF54427">
    <property type="entry name" value="NTF2-like"/>
    <property type="match status" value="1"/>
</dbReference>
<name>A0A8H3HZQ7_9LECA</name>